<gene>
    <name evidence="1" type="ORF">GCM10022254_28510</name>
</gene>
<reference evidence="2" key="1">
    <citation type="journal article" date="2019" name="Int. J. Syst. Evol. Microbiol.">
        <title>The Global Catalogue of Microorganisms (GCM) 10K type strain sequencing project: providing services to taxonomists for standard genome sequencing and annotation.</title>
        <authorList>
            <consortium name="The Broad Institute Genomics Platform"/>
            <consortium name="The Broad Institute Genome Sequencing Center for Infectious Disease"/>
            <person name="Wu L."/>
            <person name="Ma J."/>
        </authorList>
    </citation>
    <scope>NUCLEOTIDE SEQUENCE [LARGE SCALE GENOMIC DNA]</scope>
    <source>
        <strain evidence="2">JCM 17440</strain>
    </source>
</reference>
<dbReference type="EMBL" id="BAABAS010000006">
    <property type="protein sequence ID" value="GAA4231420.1"/>
    <property type="molecule type" value="Genomic_DNA"/>
</dbReference>
<name>A0ABP8C1D1_9ACTN</name>
<accession>A0ABP8C1D1</accession>
<proteinExistence type="predicted"/>
<evidence type="ECO:0008006" key="3">
    <source>
        <dbReference type="Google" id="ProtNLM"/>
    </source>
</evidence>
<keyword evidence="2" id="KW-1185">Reference proteome</keyword>
<dbReference type="PROSITE" id="PS51257">
    <property type="entry name" value="PROKAR_LIPOPROTEIN"/>
    <property type="match status" value="1"/>
</dbReference>
<protein>
    <recommendedName>
        <fullName evidence="3">Secreted protein</fullName>
    </recommendedName>
</protein>
<evidence type="ECO:0000313" key="2">
    <source>
        <dbReference type="Proteomes" id="UP001501710"/>
    </source>
</evidence>
<comment type="caution">
    <text evidence="1">The sequence shown here is derived from an EMBL/GenBank/DDBJ whole genome shotgun (WGS) entry which is preliminary data.</text>
</comment>
<sequence>MLRFLGLSRFVCVAAVACVGGSCVLRRWGASGRPTRGGGPDAQSLAVGQHSRLPCMGTSGYKAGVWRRVCACAVPPVQSFLFGHSRAEVVYDCR</sequence>
<evidence type="ECO:0000313" key="1">
    <source>
        <dbReference type="EMBL" id="GAA4231420.1"/>
    </source>
</evidence>
<dbReference type="Proteomes" id="UP001501710">
    <property type="component" value="Unassembled WGS sequence"/>
</dbReference>
<organism evidence="1 2">
    <name type="scientific">Actinomadura meridiana</name>
    <dbReference type="NCBI Taxonomy" id="559626"/>
    <lineage>
        <taxon>Bacteria</taxon>
        <taxon>Bacillati</taxon>
        <taxon>Actinomycetota</taxon>
        <taxon>Actinomycetes</taxon>
        <taxon>Streptosporangiales</taxon>
        <taxon>Thermomonosporaceae</taxon>
        <taxon>Actinomadura</taxon>
    </lineage>
</organism>